<dbReference type="Pfam" id="PF13005">
    <property type="entry name" value="zf-IS66"/>
    <property type="match status" value="1"/>
</dbReference>
<dbReference type="NCBIfam" id="NF033517">
    <property type="entry name" value="transpos_IS66"/>
    <property type="match status" value="1"/>
</dbReference>
<dbReference type="InterPro" id="IPR052344">
    <property type="entry name" value="Transposase-related"/>
</dbReference>
<keyword evidence="1" id="KW-0175">Coiled coil</keyword>
<dbReference type="RefSeq" id="WP_154207184.1">
    <property type="nucleotide sequence ID" value="NZ_WJYN01000004.1"/>
</dbReference>
<dbReference type="EMBL" id="WJYN01000004">
    <property type="protein sequence ID" value="MRS99710.1"/>
    <property type="molecule type" value="Genomic_DNA"/>
</dbReference>
<evidence type="ECO:0000259" key="4">
    <source>
        <dbReference type="Pfam" id="PF13005"/>
    </source>
</evidence>
<organism evidence="7 8">
    <name type="scientific">Ralstonia pickettii</name>
    <name type="common">Burkholderia pickettii</name>
    <dbReference type="NCBI Taxonomy" id="329"/>
    <lineage>
        <taxon>Bacteria</taxon>
        <taxon>Pseudomonadati</taxon>
        <taxon>Pseudomonadota</taxon>
        <taxon>Betaproteobacteria</taxon>
        <taxon>Burkholderiales</taxon>
        <taxon>Burkholderiaceae</taxon>
        <taxon>Ralstonia</taxon>
    </lineage>
</organism>
<feature type="region of interest" description="Disordered" evidence="2">
    <location>
        <begin position="86"/>
        <end position="109"/>
    </location>
</feature>
<dbReference type="InterPro" id="IPR024474">
    <property type="entry name" value="Znf_dom_IS66"/>
</dbReference>
<accession>A0A7X2LBB2</accession>
<feature type="coiled-coil region" evidence="1">
    <location>
        <begin position="39"/>
        <end position="85"/>
    </location>
</feature>
<reference evidence="7 8" key="1">
    <citation type="submission" date="2019-11" db="EMBL/GenBank/DDBJ databases">
        <title>Phenotypic characterization of an OXA-22 and OXA-60 co-producing Ralstonia pickettii clinical strain.</title>
        <authorList>
            <person name="He F."/>
        </authorList>
    </citation>
    <scope>NUCLEOTIDE SEQUENCE [LARGE SCALE GENOMIC DNA]</scope>
    <source>
        <strain evidence="7 8">PSLESD1</strain>
    </source>
</reference>
<evidence type="ECO:0000259" key="5">
    <source>
        <dbReference type="Pfam" id="PF13007"/>
    </source>
</evidence>
<dbReference type="PANTHER" id="PTHR33678">
    <property type="entry name" value="BLL1576 PROTEIN"/>
    <property type="match status" value="1"/>
</dbReference>
<evidence type="ECO:0000256" key="2">
    <source>
        <dbReference type="SAM" id="MobiDB-lite"/>
    </source>
</evidence>
<proteinExistence type="predicted"/>
<feature type="domain" description="Transposase IS66 zinc-finger binding" evidence="4">
    <location>
        <begin position="127"/>
        <end position="169"/>
    </location>
</feature>
<dbReference type="Pfam" id="PF13007">
    <property type="entry name" value="LZ_Tnp_IS66"/>
    <property type="match status" value="1"/>
</dbReference>
<evidence type="ECO:0000256" key="1">
    <source>
        <dbReference type="SAM" id="Coils"/>
    </source>
</evidence>
<dbReference type="Proteomes" id="UP000441032">
    <property type="component" value="Unassembled WGS sequence"/>
</dbReference>
<dbReference type="InterPro" id="IPR039552">
    <property type="entry name" value="IS66_C"/>
</dbReference>
<evidence type="ECO:0000313" key="8">
    <source>
        <dbReference type="Proteomes" id="UP000441032"/>
    </source>
</evidence>
<evidence type="ECO:0000313" key="7">
    <source>
        <dbReference type="EMBL" id="MRS99710.1"/>
    </source>
</evidence>
<sequence length="526" mass="58280">MTTADAYPDDIEALKALLLERDAHIGHLEDVVESHKAANATAKAEIEHLKLLIAKLRRMQFGRSSEKLDRQIEQLELRLEELEADEGAAPIEVPKTPRTAPEQAPRKPLPEHLPRAILTHWPESGETCAACGGSMKQLGEDVSEQLEYVPASFRVIRHVRPKLACTCCDHITQAAAPSRPIERGLAGPGLLAHVLVSKFADHLPLYRQSAIYAREGVELDRSLLAKWVGHSANLLQPLVDALRRHVMAATKLHADDTPVPVLEPGNGKTKTGRLWVYVRDDRNSGDTTPPAVWFAYTPDRKGIHPQQHLASFGGTLQADAYGGYQAIYETGRVVEAACWAHARRQFYELHAARPNALNTGALERIGALYKVEEAIRGKPPDERRAYRQTHAKPLLDQLHAWLSATLQTLSRKSDTSRAILYAMNRWEALTRYCDDGRLEIDNLPVERALRGVAIGRRNYLFAGADSGGERAAAIYSLIGTAKLNGIDPEAYLRAVLTHIADHPINRIDELLPWHLDQSSYSSGVSA</sequence>
<gene>
    <name evidence="7" type="ORF">GJQ57_13750</name>
</gene>
<name>A0A7X2LBB2_RALPI</name>
<comment type="caution">
    <text evidence="7">The sequence shown here is derived from an EMBL/GenBank/DDBJ whole genome shotgun (WGS) entry which is preliminary data.</text>
</comment>
<protein>
    <submittedName>
        <fullName evidence="7">IS66 family transposase</fullName>
    </submittedName>
</protein>
<feature type="domain" description="Transposase IS66 central" evidence="3">
    <location>
        <begin position="183"/>
        <end position="469"/>
    </location>
</feature>
<dbReference type="Pfam" id="PF13817">
    <property type="entry name" value="DDE_Tnp_IS66_C"/>
    <property type="match status" value="1"/>
</dbReference>
<dbReference type="Pfam" id="PF03050">
    <property type="entry name" value="DDE_Tnp_IS66"/>
    <property type="match status" value="1"/>
</dbReference>
<feature type="domain" description="Transposase TnpC homeodomain" evidence="5">
    <location>
        <begin position="48"/>
        <end position="115"/>
    </location>
</feature>
<evidence type="ECO:0000259" key="6">
    <source>
        <dbReference type="Pfam" id="PF13817"/>
    </source>
</evidence>
<feature type="domain" description="Transposase IS66 C-terminal" evidence="6">
    <location>
        <begin position="476"/>
        <end position="513"/>
    </location>
</feature>
<dbReference type="PANTHER" id="PTHR33678:SF1">
    <property type="entry name" value="BLL1576 PROTEIN"/>
    <property type="match status" value="1"/>
</dbReference>
<dbReference type="InterPro" id="IPR024463">
    <property type="entry name" value="Transposase_TnpC_homeodom"/>
</dbReference>
<dbReference type="AlphaFoldDB" id="A0A7X2LBB2"/>
<evidence type="ECO:0000259" key="3">
    <source>
        <dbReference type="Pfam" id="PF03050"/>
    </source>
</evidence>
<dbReference type="InterPro" id="IPR004291">
    <property type="entry name" value="Transposase_IS66_central"/>
</dbReference>